<organism evidence="2 3">
    <name type="scientific">Paenibacillus solanacearum</name>
    <dbReference type="NCBI Taxonomy" id="2048548"/>
    <lineage>
        <taxon>Bacteria</taxon>
        <taxon>Bacillati</taxon>
        <taxon>Bacillota</taxon>
        <taxon>Bacilli</taxon>
        <taxon>Bacillales</taxon>
        <taxon>Paenibacillaceae</taxon>
        <taxon>Paenibacillus</taxon>
    </lineage>
</organism>
<evidence type="ECO:0000313" key="2">
    <source>
        <dbReference type="EMBL" id="CAG7621064.1"/>
    </source>
</evidence>
<gene>
    <name evidence="2" type="ORF">PAESOLCIP111_02316</name>
</gene>
<keyword evidence="1" id="KW-1133">Transmembrane helix</keyword>
<protein>
    <recommendedName>
        <fullName evidence="4">Phosphodiester glycosidase domain-containing protein</fullName>
    </recommendedName>
</protein>
<sequence>MEMGSDSMLAVIRTRLSSVDLSRLSLLLAGFMLGNFIAVIAAMHWTAPQAPPVRSHYDYKVRTASNGVKLHLMSTRPDNIVLKHITTNVTQTPDFGMNGGFFWNGDLLSVAVINDKPLKGEAYDYGSGWYNIDYPKGTLIWDENARSFSVQVVQEAQELQVTDRGRYWAQGGVSMSLRADDQWVGQALDEDMPAFDAPRLRSGAVYDDEQNLYLIVSDKPCTVEQFRTAVKETVAPNRLVDGIFLDGDGSSQMRNGQVALHGDTRAVYQMMALKER</sequence>
<feature type="transmembrane region" description="Helical" evidence="1">
    <location>
        <begin position="21"/>
        <end position="45"/>
    </location>
</feature>
<evidence type="ECO:0000256" key="1">
    <source>
        <dbReference type="SAM" id="Phobius"/>
    </source>
</evidence>
<keyword evidence="1" id="KW-0472">Membrane</keyword>
<name>A0A916NQ62_9BACL</name>
<evidence type="ECO:0000313" key="3">
    <source>
        <dbReference type="Proteomes" id="UP000693672"/>
    </source>
</evidence>
<keyword evidence="1" id="KW-0812">Transmembrane</keyword>
<reference evidence="2" key="1">
    <citation type="submission" date="2021-06" db="EMBL/GenBank/DDBJ databases">
        <authorList>
            <person name="Criscuolo A."/>
        </authorList>
    </citation>
    <scope>NUCLEOTIDE SEQUENCE</scope>
    <source>
        <strain evidence="2">CIP111600</strain>
    </source>
</reference>
<dbReference type="AlphaFoldDB" id="A0A916NQ62"/>
<accession>A0A916NQ62</accession>
<comment type="caution">
    <text evidence="2">The sequence shown here is derived from an EMBL/GenBank/DDBJ whole genome shotgun (WGS) entry which is preliminary data.</text>
</comment>
<keyword evidence="3" id="KW-1185">Reference proteome</keyword>
<dbReference type="Proteomes" id="UP000693672">
    <property type="component" value="Unassembled WGS sequence"/>
</dbReference>
<dbReference type="EMBL" id="CAJVAS010000008">
    <property type="protein sequence ID" value="CAG7621064.1"/>
    <property type="molecule type" value="Genomic_DNA"/>
</dbReference>
<proteinExistence type="predicted"/>
<evidence type="ECO:0008006" key="4">
    <source>
        <dbReference type="Google" id="ProtNLM"/>
    </source>
</evidence>